<accession>A0A1M5NYQ2</accession>
<dbReference type="EMBL" id="FQVN01000017">
    <property type="protein sequence ID" value="SHG94696.1"/>
    <property type="molecule type" value="Genomic_DNA"/>
</dbReference>
<dbReference type="Proteomes" id="UP000184501">
    <property type="component" value="Unassembled WGS sequence"/>
</dbReference>
<feature type="region of interest" description="Disordered" evidence="1">
    <location>
        <begin position="1"/>
        <end position="35"/>
    </location>
</feature>
<sequence>MTTGTAGRRAADSRGADGRIATESTVDTDDEGETR</sequence>
<reference evidence="2" key="1">
    <citation type="submission" date="2016-11" db="EMBL/GenBank/DDBJ databases">
        <authorList>
            <person name="Jaros S."/>
            <person name="Januszkiewicz K."/>
            <person name="Wedrychowicz H."/>
        </authorList>
    </citation>
    <scope>NUCLEOTIDE SEQUENCE [LARGE SCALE GENOMIC DNA]</scope>
    <source>
        <strain evidence="2">DSM 44523</strain>
    </source>
</reference>
<evidence type="ECO:0000256" key="1">
    <source>
        <dbReference type="SAM" id="MobiDB-lite"/>
    </source>
</evidence>
<proteinExistence type="predicted"/>
<protein>
    <submittedName>
        <fullName evidence="2">Uncharacterized protein</fullName>
    </submittedName>
</protein>
<feature type="compositionally biased region" description="Acidic residues" evidence="1">
    <location>
        <begin position="26"/>
        <end position="35"/>
    </location>
</feature>
<dbReference type="STRING" id="2017.SAMN05444320_11711"/>
<evidence type="ECO:0000313" key="3">
    <source>
        <dbReference type="Proteomes" id="UP000184501"/>
    </source>
</evidence>
<gene>
    <name evidence="2" type="ORF">SAMN05444320_11711</name>
</gene>
<organism evidence="2 3">
    <name type="scientific">Streptoalloteichus hindustanus</name>
    <dbReference type="NCBI Taxonomy" id="2017"/>
    <lineage>
        <taxon>Bacteria</taxon>
        <taxon>Bacillati</taxon>
        <taxon>Actinomycetota</taxon>
        <taxon>Actinomycetes</taxon>
        <taxon>Pseudonocardiales</taxon>
        <taxon>Pseudonocardiaceae</taxon>
        <taxon>Streptoalloteichus</taxon>
    </lineage>
</organism>
<keyword evidence="3" id="KW-1185">Reference proteome</keyword>
<evidence type="ECO:0000313" key="2">
    <source>
        <dbReference type="EMBL" id="SHG94696.1"/>
    </source>
</evidence>
<name>A0A1M5NYQ2_STRHI</name>
<dbReference type="AlphaFoldDB" id="A0A1M5NYQ2"/>